<dbReference type="PROSITE" id="PS51272">
    <property type="entry name" value="SLH"/>
    <property type="match status" value="1"/>
</dbReference>
<dbReference type="InterPro" id="IPR047684">
    <property type="entry name" value="Por_som-like"/>
</dbReference>
<proteinExistence type="inferred from homology"/>
<dbReference type="Proteomes" id="UP001204953">
    <property type="component" value="Unassembled WGS sequence"/>
</dbReference>
<dbReference type="GO" id="GO:0016020">
    <property type="term" value="C:membrane"/>
    <property type="evidence" value="ECO:0007669"/>
    <property type="project" value="InterPro"/>
</dbReference>
<dbReference type="AlphaFoldDB" id="A0AAE3GX25"/>
<comment type="similarity">
    <text evidence="1 2">Belongs to the OprB family.</text>
</comment>
<dbReference type="GO" id="GO:0015288">
    <property type="term" value="F:porin activity"/>
    <property type="evidence" value="ECO:0007669"/>
    <property type="project" value="InterPro"/>
</dbReference>
<comment type="caution">
    <text evidence="4">The sequence shown here is derived from an EMBL/GenBank/DDBJ whole genome shotgun (WGS) entry which is preliminary data.</text>
</comment>
<dbReference type="Pfam" id="PF04966">
    <property type="entry name" value="OprB"/>
    <property type="match status" value="1"/>
</dbReference>
<feature type="domain" description="SLH" evidence="3">
    <location>
        <begin position="144"/>
        <end position="208"/>
    </location>
</feature>
<dbReference type="InterPro" id="IPR001119">
    <property type="entry name" value="SLH_dom"/>
</dbReference>
<evidence type="ECO:0000256" key="2">
    <source>
        <dbReference type="RuleBase" id="RU363072"/>
    </source>
</evidence>
<accession>A0AAE3GX25</accession>
<evidence type="ECO:0000313" key="4">
    <source>
        <dbReference type="EMBL" id="MCP2732190.1"/>
    </source>
</evidence>
<gene>
    <name evidence="4" type="ORF">NJ959_27545</name>
</gene>
<feature type="chain" id="PRO_5041778198" evidence="2">
    <location>
        <begin position="30"/>
        <end position="630"/>
    </location>
</feature>
<protein>
    <submittedName>
        <fullName evidence="4">Iron uptake porin</fullName>
    </submittedName>
</protein>
<sequence>MMSTIFWKALKVSPAIVGASLFVASSAYAAGQVSEQTVTATSQSAVELNSSVETSVAPEVTSSETLANNSSVEQAIVATDTVKSSVDSLNISQIKPTVELADNSLTGQVPAVSNTPAGANAQLLDQLQNYTSEGNGNALDQVTNVGQLRDVSPGDWAYEALRNLVERYGCIAGYPDGTFRGNRAMTRYEFAAGLNACLNQLERIIGGGTPAPDNGDTASIRRLVQEFQAELQTLTGRVDTLEGRVSFLEDHQFSATTKLKGEVIFALADAWGDEKAVPGTASPTEDLEVNTIFADRVRLRLETSFTGKDLLTTRLNARNLTQFGSGTGASNITGTNMTRLSFDGDESNNVKVDKLWYRFPLSDKLTVQIDATGAEMYSSVIDSVNPFFSSDGSGSISRFGRFNPIYRVGQDVGAAATYKFSNALSFSAGYFADDGEDVTADNGLFNGTYSALAQLTFKPTSAITLGLTYAHSYYSGAGVFVTGGTGSGYANRPFNNVATATDSFGLQANAKFGMFSVGGWVGYQDAEAKATTIEGSNAEIWNWMVNFALPDLGGKGNLLGFQFGMPPKVTDNDIATREDSDTSFHIEALYRYKLTDNIAITPGVIVILNPEHNDNNDSIWVGTLRTTFTF</sequence>
<keyword evidence="5" id="KW-1185">Reference proteome</keyword>
<dbReference type="PANTHER" id="PTHR43308:SF1">
    <property type="entry name" value="OUTER MEMBRANE PROTEIN ALPHA"/>
    <property type="match status" value="1"/>
</dbReference>
<dbReference type="GO" id="GO:0008643">
    <property type="term" value="P:carbohydrate transport"/>
    <property type="evidence" value="ECO:0007669"/>
    <property type="project" value="InterPro"/>
</dbReference>
<evidence type="ECO:0000256" key="1">
    <source>
        <dbReference type="ARBA" id="ARBA00008769"/>
    </source>
</evidence>
<feature type="signal peptide" evidence="2">
    <location>
        <begin position="1"/>
        <end position="29"/>
    </location>
</feature>
<keyword evidence="2" id="KW-0732">Signal</keyword>
<organism evidence="4 5">
    <name type="scientific">Limnofasciculus baicalensis BBK-W-15</name>
    <dbReference type="NCBI Taxonomy" id="2699891"/>
    <lineage>
        <taxon>Bacteria</taxon>
        <taxon>Bacillati</taxon>
        <taxon>Cyanobacteriota</taxon>
        <taxon>Cyanophyceae</taxon>
        <taxon>Coleofasciculales</taxon>
        <taxon>Coleofasciculaceae</taxon>
        <taxon>Limnofasciculus</taxon>
        <taxon>Limnofasciculus baicalensis</taxon>
    </lineage>
</organism>
<dbReference type="EMBL" id="JAMZMM010000505">
    <property type="protein sequence ID" value="MCP2732190.1"/>
    <property type="molecule type" value="Genomic_DNA"/>
</dbReference>
<dbReference type="Pfam" id="PF00395">
    <property type="entry name" value="SLH"/>
    <property type="match status" value="1"/>
</dbReference>
<reference evidence="4" key="1">
    <citation type="submission" date="2022-06" db="EMBL/GenBank/DDBJ databases">
        <title>New cyanobacteria of genus Symplocastrum in benthos of Lake Baikal.</title>
        <authorList>
            <person name="Sorokovikova E."/>
            <person name="Tikhonova I."/>
            <person name="Krasnopeev A."/>
            <person name="Evseev P."/>
            <person name="Gladkikh A."/>
            <person name="Belykh O."/>
        </authorList>
    </citation>
    <scope>NUCLEOTIDE SEQUENCE</scope>
    <source>
        <strain evidence="4">BBK-W-15</strain>
    </source>
</reference>
<dbReference type="PANTHER" id="PTHR43308">
    <property type="entry name" value="OUTER MEMBRANE PROTEIN ALPHA-RELATED"/>
    <property type="match status" value="1"/>
</dbReference>
<dbReference type="InterPro" id="IPR038673">
    <property type="entry name" value="OprB_sf"/>
</dbReference>
<dbReference type="RefSeq" id="WP_254014915.1">
    <property type="nucleotide sequence ID" value="NZ_JAMZMM010000505.1"/>
</dbReference>
<name>A0AAE3GX25_9CYAN</name>
<evidence type="ECO:0000313" key="5">
    <source>
        <dbReference type="Proteomes" id="UP001204953"/>
    </source>
</evidence>
<dbReference type="InterPro" id="IPR051465">
    <property type="entry name" value="Cell_Envelope_Struct_Comp"/>
</dbReference>
<dbReference type="NCBIfam" id="NF033921">
    <property type="entry name" value="por_somb"/>
    <property type="match status" value="1"/>
</dbReference>
<evidence type="ECO:0000259" key="3">
    <source>
        <dbReference type="PROSITE" id="PS51272"/>
    </source>
</evidence>
<dbReference type="InterPro" id="IPR007049">
    <property type="entry name" value="Carb-sel_porin_OprB"/>
</dbReference>
<dbReference type="Gene3D" id="2.40.160.180">
    <property type="entry name" value="Carbohydrate-selective porin OprB"/>
    <property type="match status" value="1"/>
</dbReference>